<gene>
    <name evidence="5" type="primary">rhaS</name>
    <name evidence="5" type="ORF">CPRO_12630</name>
    <name evidence="6" type="ORF">SAMN02745151_01675</name>
</gene>
<dbReference type="Gene3D" id="1.10.10.60">
    <property type="entry name" value="Homeodomain-like"/>
    <property type="match status" value="2"/>
</dbReference>
<dbReference type="AlphaFoldDB" id="A0A0X1U7D4"/>
<dbReference type="RefSeq" id="WP_066049135.1">
    <property type="nucleotide sequence ID" value="NZ_CP014223.1"/>
</dbReference>
<dbReference type="SMART" id="SM00342">
    <property type="entry name" value="HTH_ARAC"/>
    <property type="match status" value="1"/>
</dbReference>
<dbReference type="InterPro" id="IPR018060">
    <property type="entry name" value="HTH_AraC"/>
</dbReference>
<dbReference type="CDD" id="cd07001">
    <property type="entry name" value="cupin_YbfI-like_N"/>
    <property type="match status" value="1"/>
</dbReference>
<dbReference type="InterPro" id="IPR037923">
    <property type="entry name" value="HTH-like"/>
</dbReference>
<dbReference type="EMBL" id="CP014223">
    <property type="protein sequence ID" value="AMJ40856.1"/>
    <property type="molecule type" value="Genomic_DNA"/>
</dbReference>
<reference evidence="5 7" key="1">
    <citation type="journal article" date="2016" name="Genome Announc.">
        <title>Complete Genome Sequence of the Amino Acid-Fermenting Clostridium propionicum X2 (DSM 1682).</title>
        <authorList>
            <person name="Poehlein A."/>
            <person name="Schlien K."/>
            <person name="Chowdhury N.P."/>
            <person name="Gottschalk G."/>
            <person name="Buckel W."/>
            <person name="Daniel R."/>
        </authorList>
    </citation>
    <scope>NUCLEOTIDE SEQUENCE [LARGE SCALE GENOMIC DNA]</scope>
    <source>
        <strain evidence="5 7">X2</strain>
    </source>
</reference>
<reference evidence="8" key="4">
    <citation type="submission" date="2016-11" db="EMBL/GenBank/DDBJ databases">
        <authorList>
            <person name="Jaros S."/>
            <person name="Januszkiewicz K."/>
            <person name="Wedrychowicz H."/>
        </authorList>
    </citation>
    <scope>NUCLEOTIDE SEQUENCE [LARGE SCALE GENOMIC DNA]</scope>
    <source>
        <strain evidence="8">DSM 1682</strain>
    </source>
</reference>
<dbReference type="GO" id="GO:0043565">
    <property type="term" value="F:sequence-specific DNA binding"/>
    <property type="evidence" value="ECO:0007669"/>
    <property type="project" value="InterPro"/>
</dbReference>
<dbReference type="SUPFAM" id="SSF51215">
    <property type="entry name" value="Regulatory protein AraC"/>
    <property type="match status" value="1"/>
</dbReference>
<evidence type="ECO:0000256" key="3">
    <source>
        <dbReference type="ARBA" id="ARBA00023163"/>
    </source>
</evidence>
<feature type="domain" description="HTH araC/xylS-type" evidence="4">
    <location>
        <begin position="170"/>
        <end position="267"/>
    </location>
</feature>
<dbReference type="SUPFAM" id="SSF46689">
    <property type="entry name" value="Homeodomain-like"/>
    <property type="match status" value="2"/>
</dbReference>
<dbReference type="PRINTS" id="PR00032">
    <property type="entry name" value="HTHARAC"/>
</dbReference>
<dbReference type="Proteomes" id="UP000184204">
    <property type="component" value="Unassembled WGS sequence"/>
</dbReference>
<reference evidence="6" key="3">
    <citation type="submission" date="2016-11" db="EMBL/GenBank/DDBJ databases">
        <authorList>
            <person name="Varghese N."/>
            <person name="Submissions S."/>
        </authorList>
    </citation>
    <scope>NUCLEOTIDE SEQUENCE</scope>
    <source>
        <strain evidence="6">DSM 1682</strain>
    </source>
</reference>
<evidence type="ECO:0000313" key="5">
    <source>
        <dbReference type="EMBL" id="AMJ40856.1"/>
    </source>
</evidence>
<dbReference type="PROSITE" id="PS01124">
    <property type="entry name" value="HTH_ARAC_FAMILY_2"/>
    <property type="match status" value="1"/>
</dbReference>
<keyword evidence="2" id="KW-0238">DNA-binding</keyword>
<dbReference type="PANTHER" id="PTHR46796:SF2">
    <property type="entry name" value="TRANSCRIPTIONAL REGULATORY PROTEIN"/>
    <property type="match status" value="1"/>
</dbReference>
<dbReference type="OrthoDB" id="183331at2"/>
<dbReference type="InterPro" id="IPR003313">
    <property type="entry name" value="AraC-bd"/>
</dbReference>
<evidence type="ECO:0000313" key="6">
    <source>
        <dbReference type="EMBL" id="SHE75047.1"/>
    </source>
</evidence>
<keyword evidence="3" id="KW-0804">Transcription</keyword>
<keyword evidence="1" id="KW-0805">Transcription regulation</keyword>
<dbReference type="PANTHER" id="PTHR46796">
    <property type="entry name" value="HTH-TYPE TRANSCRIPTIONAL ACTIVATOR RHAS-RELATED"/>
    <property type="match status" value="1"/>
</dbReference>
<dbReference type="InterPro" id="IPR020449">
    <property type="entry name" value="Tscrpt_reg_AraC-type_HTH"/>
</dbReference>
<protein>
    <submittedName>
        <fullName evidence="6">AraC-like ligand binding domain-containing protein</fullName>
    </submittedName>
    <submittedName>
        <fullName evidence="5">HTH-type transcriptional activator RhaS</fullName>
    </submittedName>
</protein>
<reference evidence="7" key="2">
    <citation type="submission" date="2016-01" db="EMBL/GenBank/DDBJ databases">
        <authorList>
            <person name="Poehlein A."/>
            <person name="Schlien K."/>
            <person name="Gottschalk G."/>
            <person name="Buckel W."/>
            <person name="Daniel R."/>
        </authorList>
    </citation>
    <scope>NUCLEOTIDE SEQUENCE [LARGE SCALE GENOMIC DNA]</scope>
    <source>
        <strain evidence="7">X2</strain>
    </source>
</reference>
<keyword evidence="7" id="KW-1185">Reference proteome</keyword>
<dbReference type="GO" id="GO:0003700">
    <property type="term" value="F:DNA-binding transcription factor activity"/>
    <property type="evidence" value="ECO:0007669"/>
    <property type="project" value="InterPro"/>
</dbReference>
<organism evidence="6 8">
    <name type="scientific">Anaerotignum propionicum DSM 1682</name>
    <dbReference type="NCBI Taxonomy" id="991789"/>
    <lineage>
        <taxon>Bacteria</taxon>
        <taxon>Bacillati</taxon>
        <taxon>Bacillota</taxon>
        <taxon>Clostridia</taxon>
        <taxon>Lachnospirales</taxon>
        <taxon>Anaerotignaceae</taxon>
        <taxon>Anaerotignum</taxon>
    </lineage>
</organism>
<dbReference type="Gene3D" id="2.60.120.10">
    <property type="entry name" value="Jelly Rolls"/>
    <property type="match status" value="1"/>
</dbReference>
<dbReference type="Proteomes" id="UP000068026">
    <property type="component" value="Chromosome"/>
</dbReference>
<dbReference type="InterPro" id="IPR014710">
    <property type="entry name" value="RmlC-like_jellyroll"/>
</dbReference>
<dbReference type="KEGG" id="cpro:CPRO_12630"/>
<evidence type="ECO:0000313" key="8">
    <source>
        <dbReference type="Proteomes" id="UP000184204"/>
    </source>
</evidence>
<evidence type="ECO:0000256" key="1">
    <source>
        <dbReference type="ARBA" id="ARBA00023015"/>
    </source>
</evidence>
<dbReference type="InterPro" id="IPR009057">
    <property type="entry name" value="Homeodomain-like_sf"/>
</dbReference>
<dbReference type="EMBL" id="FQUA01000006">
    <property type="protein sequence ID" value="SHE75047.1"/>
    <property type="molecule type" value="Genomic_DNA"/>
</dbReference>
<evidence type="ECO:0000313" key="7">
    <source>
        <dbReference type="Proteomes" id="UP000068026"/>
    </source>
</evidence>
<name>A0A0X1U7D4_ANAPI</name>
<proteinExistence type="predicted"/>
<dbReference type="InterPro" id="IPR050204">
    <property type="entry name" value="AraC_XylS_family_regulators"/>
</dbReference>
<evidence type="ECO:0000259" key="4">
    <source>
        <dbReference type="PROSITE" id="PS01124"/>
    </source>
</evidence>
<accession>A0A0X1U7D4</accession>
<dbReference type="Pfam" id="PF12833">
    <property type="entry name" value="HTH_18"/>
    <property type="match status" value="1"/>
</dbReference>
<sequence length="272" mass="31936">MTKEIRTVKFDAELRVEAYHFQGIMQKFPNHFHEYYVFGFIEEGNRYLSCKNNEYTVVPGELVLFNPGDNHTCEQVDGKTLDYRSINIQPQVMAKAVFEITGKEELPYFATTVVYCSELASQIKELHSLIMEEEKDFRKEELFFLLIEQLIEEHAAETPSKKSEQSTEVRTVCDYLENNYRDSITLDQLSDLTGLSKYYLLRTFTKQMGISPYRYLETIRIDKAKKFLEQGMLPIDVALRTGFSDQSHFSNFFKRFIGLSPKQYQSIFKNQF</sequence>
<evidence type="ECO:0000256" key="2">
    <source>
        <dbReference type="ARBA" id="ARBA00023125"/>
    </source>
</evidence>
<dbReference type="Pfam" id="PF02311">
    <property type="entry name" value="AraC_binding"/>
    <property type="match status" value="1"/>
</dbReference>